<evidence type="ECO:0000256" key="1">
    <source>
        <dbReference type="SAM" id="MobiDB-lite"/>
    </source>
</evidence>
<feature type="compositionally biased region" description="Acidic residues" evidence="1">
    <location>
        <begin position="162"/>
        <end position="175"/>
    </location>
</feature>
<feature type="region of interest" description="Disordered" evidence="1">
    <location>
        <begin position="75"/>
        <end position="148"/>
    </location>
</feature>
<organism evidence="2">
    <name type="scientific">Bactrocera dorsalis</name>
    <name type="common">Oriental fruit fly</name>
    <name type="synonym">Dacus dorsalis</name>
    <dbReference type="NCBI Taxonomy" id="27457"/>
    <lineage>
        <taxon>Eukaryota</taxon>
        <taxon>Metazoa</taxon>
        <taxon>Ecdysozoa</taxon>
        <taxon>Arthropoda</taxon>
        <taxon>Hexapoda</taxon>
        <taxon>Insecta</taxon>
        <taxon>Pterygota</taxon>
        <taxon>Neoptera</taxon>
        <taxon>Endopterygota</taxon>
        <taxon>Diptera</taxon>
        <taxon>Brachycera</taxon>
        <taxon>Muscomorpha</taxon>
        <taxon>Tephritoidea</taxon>
        <taxon>Tephritidae</taxon>
        <taxon>Bactrocera</taxon>
        <taxon>Bactrocera</taxon>
    </lineage>
</organism>
<dbReference type="OrthoDB" id="8031641at2759"/>
<evidence type="ECO:0000313" key="2">
    <source>
        <dbReference type="EMBL" id="JAC53804.1"/>
    </source>
</evidence>
<sequence>MVRIRGIKCGLAHDNHLLRQPNTTIKDPKLIEFVRKRRIDFRGEDPVCKQCAEQLKLIYSEKIRRALELKRAQQQRSLELSSSVTDQDDTITSRQQRALHAAKKGSTTTTTTTTAVSAEQPSSSQSTIDEGPSTSAAAAAKLKRKKQDALRRRNGFVHVVGDDEADADDDDDDYEPSPNAVNGTRLPHIQPIPKRRKFVHANPDVLNIYMAGLTGG</sequence>
<accession>A0A034WGI8</accession>
<protein>
    <recommendedName>
        <fullName evidence="3">ZAD domain-containing protein</fullName>
    </recommendedName>
</protein>
<dbReference type="KEGG" id="bdr:105233405"/>
<dbReference type="AlphaFoldDB" id="A0A034WGI8"/>
<dbReference type="GeneID" id="105233405"/>
<feature type="region of interest" description="Disordered" evidence="1">
    <location>
        <begin position="161"/>
        <end position="187"/>
    </location>
</feature>
<dbReference type="EMBL" id="GAKP01005148">
    <property type="protein sequence ID" value="JAC53804.1"/>
    <property type="molecule type" value="Transcribed_RNA"/>
</dbReference>
<feature type="compositionally biased region" description="Polar residues" evidence="1">
    <location>
        <begin position="115"/>
        <end position="135"/>
    </location>
</feature>
<proteinExistence type="predicted"/>
<feature type="compositionally biased region" description="Polar residues" evidence="1">
    <location>
        <begin position="75"/>
        <end position="96"/>
    </location>
</feature>
<name>A0A034WGI8_BACDO</name>
<reference evidence="2" key="1">
    <citation type="journal article" date="2014" name="BMC Genomics">
        <title>Characterizing the developmental transcriptome of the oriental fruit fly, Bactrocera dorsalis (Diptera: Tephritidae) through comparative genomic analysis with Drosophila melanogaster utilizing modENCODE datasets.</title>
        <authorList>
            <person name="Geib S.M."/>
            <person name="Calla B."/>
            <person name="Hall B."/>
            <person name="Hou S."/>
            <person name="Manoukis N.C."/>
        </authorList>
    </citation>
    <scope>NUCLEOTIDE SEQUENCE</scope>
    <source>
        <strain evidence="2">Punador</strain>
    </source>
</reference>
<evidence type="ECO:0008006" key="3">
    <source>
        <dbReference type="Google" id="ProtNLM"/>
    </source>
</evidence>
<dbReference type="RefSeq" id="XP_011213788.2">
    <property type="nucleotide sequence ID" value="XM_011215486.4"/>
</dbReference>